<evidence type="ECO:0008006" key="3">
    <source>
        <dbReference type="Google" id="ProtNLM"/>
    </source>
</evidence>
<dbReference type="OrthoDB" id="8320849at2"/>
<dbReference type="InterPro" id="IPR036709">
    <property type="entry name" value="Autotransporte_beta_dom_sf"/>
</dbReference>
<name>A0A657LXN5_9HYPH</name>
<keyword evidence="2" id="KW-1185">Reference proteome</keyword>
<dbReference type="AlphaFoldDB" id="A0A657LXN5"/>
<dbReference type="EMBL" id="LSRP01000053">
    <property type="protein sequence ID" value="OJF99930.1"/>
    <property type="molecule type" value="Genomic_DNA"/>
</dbReference>
<evidence type="ECO:0000313" key="1">
    <source>
        <dbReference type="EMBL" id="OJF99930.1"/>
    </source>
</evidence>
<organism evidence="1 2">
    <name type="scientific">Pararhizobium antarcticum</name>
    <dbReference type="NCBI Taxonomy" id="1798805"/>
    <lineage>
        <taxon>Bacteria</taxon>
        <taxon>Pseudomonadati</taxon>
        <taxon>Pseudomonadota</taxon>
        <taxon>Alphaproteobacteria</taxon>
        <taxon>Hyphomicrobiales</taxon>
        <taxon>Rhizobiaceae</taxon>
        <taxon>Rhizobium/Agrobacterium group</taxon>
        <taxon>Pararhizobium</taxon>
    </lineage>
</organism>
<reference evidence="1 2" key="1">
    <citation type="submission" date="2016-02" db="EMBL/GenBank/DDBJ databases">
        <title>Genome sequencing of a beta-galactosidase producing bacteria Rhizobium sp. 59.</title>
        <authorList>
            <person name="Wang D."/>
            <person name="Kot W."/>
            <person name="Qin Y."/>
            <person name="Hansen L."/>
            <person name="Naqvi K."/>
            <person name="Rensing C."/>
        </authorList>
    </citation>
    <scope>NUCLEOTIDE SEQUENCE [LARGE SCALE GENOMIC DNA]</scope>
    <source>
        <strain evidence="1 2">59</strain>
    </source>
</reference>
<proteinExistence type="predicted"/>
<evidence type="ECO:0000313" key="2">
    <source>
        <dbReference type="Proteomes" id="UP000182661"/>
    </source>
</evidence>
<dbReference type="SUPFAM" id="SSF103515">
    <property type="entry name" value="Autotransporter"/>
    <property type="match status" value="1"/>
</dbReference>
<dbReference type="Gene3D" id="2.40.128.130">
    <property type="entry name" value="Autotransporter beta-domain"/>
    <property type="match status" value="1"/>
</dbReference>
<accession>A0A657LXN5</accession>
<comment type="caution">
    <text evidence="1">The sequence shown here is derived from an EMBL/GenBank/DDBJ whole genome shotgun (WGS) entry which is preliminary data.</text>
</comment>
<dbReference type="RefSeq" id="WP_071831873.1">
    <property type="nucleotide sequence ID" value="NZ_LSRP01000053.1"/>
</dbReference>
<sequence length="208" mass="22337">MASAVRYLSPDRGSPLRVFGEIGAWGSPGMSIRFSRSYFDTGRLVSSIGTDEGTLFSTYGRIGAIYAPDSANELAISARYTRTWHDLDGYSEATSNANLFSATVAGQRTRTNTVAAEVGWTHDTGGKLDYTLSAALGRTFGVSDGARADVVWVGTVTGRSQDRDFASIGSRIGWKFDARWKADATLSATFQEGDKSTLDIGAQLKTSF</sequence>
<protein>
    <recommendedName>
        <fullName evidence="3">Autotransporter domain-containing protein</fullName>
    </recommendedName>
</protein>
<gene>
    <name evidence="1" type="ORF">AX760_25670</name>
</gene>
<dbReference type="Proteomes" id="UP000182661">
    <property type="component" value="Unassembled WGS sequence"/>
</dbReference>